<protein>
    <submittedName>
        <fullName evidence="3">Glycosyl transferase</fullName>
    </submittedName>
</protein>
<gene>
    <name evidence="3" type="ORF">WH95_02660</name>
</gene>
<dbReference type="Gene3D" id="3.90.550.10">
    <property type="entry name" value="Spore Coat Polysaccharide Biosynthesis Protein SpsA, Chain A"/>
    <property type="match status" value="1"/>
</dbReference>
<sequence>MNASQDNDREIQLSALVVIHNEEERIRDCLEGIKFCDEIVVVLDRCTDGSKSIVLEYTDRIVEGGWPIEGDRRNVGNDACRGEWILELDADERILPALAKEICMTVAHADADYYLLPVDNYIGKNRVRYGWGAQFGTGSVSRLCRKGVKRWGKERVHPKLHWKDGARRGHKLQNRLVHYVDDNISDMIRRFDSYTTARAKDLLDSGDIGTMPHNARRIISRFWRCFIGRKGYREGGYGFLIATFAALYPMVSHIKARYEADRLKP</sequence>
<comment type="caution">
    <text evidence="3">The sequence shown here is derived from an EMBL/GenBank/DDBJ whole genome shotgun (WGS) entry which is preliminary data.</text>
</comment>
<dbReference type="PANTHER" id="PTHR43630">
    <property type="entry name" value="POLY-BETA-1,6-N-ACETYL-D-GLUCOSAMINE SYNTHASE"/>
    <property type="match status" value="1"/>
</dbReference>
<dbReference type="InterPro" id="IPR001173">
    <property type="entry name" value="Glyco_trans_2-like"/>
</dbReference>
<dbReference type="CDD" id="cd02511">
    <property type="entry name" value="Beta4Glucosyltransferase"/>
    <property type="match status" value="1"/>
</dbReference>
<evidence type="ECO:0000313" key="3">
    <source>
        <dbReference type="EMBL" id="KKJ78491.1"/>
    </source>
</evidence>
<dbReference type="SUPFAM" id="SSF53448">
    <property type="entry name" value="Nucleotide-diphospho-sugar transferases"/>
    <property type="match status" value="1"/>
</dbReference>
<accession>A0A0M2R9Z5</accession>
<dbReference type="GO" id="GO:0016740">
    <property type="term" value="F:transferase activity"/>
    <property type="evidence" value="ECO:0007669"/>
    <property type="project" value="UniProtKB-KW"/>
</dbReference>
<dbReference type="AlphaFoldDB" id="A0A0M2R9Z5"/>
<name>A0A0M2R9Z5_9PROT</name>
<comment type="similarity">
    <text evidence="1">Belongs to the glycosyltransferase 2 family. WaaE/KdtX subfamily.</text>
</comment>
<evidence type="ECO:0000259" key="2">
    <source>
        <dbReference type="Pfam" id="PF00535"/>
    </source>
</evidence>
<feature type="domain" description="Glycosyltransferase 2-like" evidence="2">
    <location>
        <begin position="14"/>
        <end position="127"/>
    </location>
</feature>
<dbReference type="STRING" id="1549748.WH95_02660"/>
<evidence type="ECO:0000256" key="1">
    <source>
        <dbReference type="ARBA" id="ARBA00038494"/>
    </source>
</evidence>
<organism evidence="3 4">
    <name type="scientific">Kiloniella litopenaei</name>
    <dbReference type="NCBI Taxonomy" id="1549748"/>
    <lineage>
        <taxon>Bacteria</taxon>
        <taxon>Pseudomonadati</taxon>
        <taxon>Pseudomonadota</taxon>
        <taxon>Alphaproteobacteria</taxon>
        <taxon>Rhodospirillales</taxon>
        <taxon>Kiloniellaceae</taxon>
        <taxon>Kiloniella</taxon>
    </lineage>
</organism>
<keyword evidence="3" id="KW-0808">Transferase</keyword>
<proteinExistence type="inferred from homology"/>
<dbReference type="InterPro" id="IPR029044">
    <property type="entry name" value="Nucleotide-diphossugar_trans"/>
</dbReference>
<dbReference type="EMBL" id="LANI01000002">
    <property type="protein sequence ID" value="KKJ78491.1"/>
    <property type="molecule type" value="Genomic_DNA"/>
</dbReference>
<reference evidence="3 4" key="1">
    <citation type="submission" date="2015-03" db="EMBL/GenBank/DDBJ databases">
        <title>Genome sequence of Kiloniella sp. P1-1, isolated from the gut microflora of Pacific white shrimp, Penaeus vannamei.</title>
        <authorList>
            <person name="Shao Z."/>
            <person name="Wang L."/>
            <person name="Li X."/>
        </authorList>
    </citation>
    <scope>NUCLEOTIDE SEQUENCE [LARGE SCALE GENOMIC DNA]</scope>
    <source>
        <strain evidence="3 4">P1-1</strain>
    </source>
</reference>
<dbReference type="Proteomes" id="UP000034491">
    <property type="component" value="Unassembled WGS sequence"/>
</dbReference>
<dbReference type="Pfam" id="PF00535">
    <property type="entry name" value="Glycos_transf_2"/>
    <property type="match status" value="1"/>
</dbReference>
<evidence type="ECO:0000313" key="4">
    <source>
        <dbReference type="Proteomes" id="UP000034491"/>
    </source>
</evidence>
<dbReference type="PANTHER" id="PTHR43630:SF2">
    <property type="entry name" value="GLYCOSYLTRANSFERASE"/>
    <property type="match status" value="1"/>
</dbReference>
<dbReference type="PATRIC" id="fig|1549748.8.peg.1122"/>
<dbReference type="OrthoDB" id="9815923at2"/>
<keyword evidence="4" id="KW-1185">Reference proteome</keyword>